<proteinExistence type="predicted"/>
<feature type="domain" description="Mrr-like" evidence="1">
    <location>
        <begin position="32"/>
        <end position="114"/>
    </location>
</feature>
<comment type="caution">
    <text evidence="2">The sequence shown here is derived from an EMBL/GenBank/DDBJ whole genome shotgun (WGS) entry which is preliminary data.</text>
</comment>
<dbReference type="Gene3D" id="3.40.1350.10">
    <property type="match status" value="1"/>
</dbReference>
<dbReference type="InterPro" id="IPR011335">
    <property type="entry name" value="Restrct_endonuc-II-like"/>
</dbReference>
<dbReference type="Proteomes" id="UP000654257">
    <property type="component" value="Unassembled WGS sequence"/>
</dbReference>
<dbReference type="GO" id="GO:0003676">
    <property type="term" value="F:nucleic acid binding"/>
    <property type="evidence" value="ECO:0007669"/>
    <property type="project" value="InterPro"/>
</dbReference>
<dbReference type="AlphaFoldDB" id="A0A917LJ58"/>
<protein>
    <recommendedName>
        <fullName evidence="1">Mrr-like domain-containing protein</fullName>
    </recommendedName>
</protein>
<dbReference type="RefSeq" id="WP_042574318.1">
    <property type="nucleotide sequence ID" value="NZ_BMCU01000008.1"/>
</dbReference>
<evidence type="ECO:0000313" key="2">
    <source>
        <dbReference type="EMBL" id="GGG28937.1"/>
    </source>
</evidence>
<dbReference type="InterPro" id="IPR011856">
    <property type="entry name" value="tRNA_endonuc-like_dom_sf"/>
</dbReference>
<reference evidence="2" key="2">
    <citation type="submission" date="2020-09" db="EMBL/GenBank/DDBJ databases">
        <authorList>
            <person name="Sun Q."/>
            <person name="Sedlacek I."/>
        </authorList>
    </citation>
    <scope>NUCLEOTIDE SEQUENCE</scope>
    <source>
        <strain evidence="2">CCM 7905</strain>
    </source>
</reference>
<dbReference type="InterPro" id="IPR039442">
    <property type="entry name" value="Mrr-like_dom"/>
</dbReference>
<dbReference type="Pfam" id="PF13156">
    <property type="entry name" value="Mrr_cat_2"/>
    <property type="match status" value="1"/>
</dbReference>
<gene>
    <name evidence="2" type="ORF">GCM10007304_48520</name>
</gene>
<evidence type="ECO:0000313" key="3">
    <source>
        <dbReference type="Proteomes" id="UP000654257"/>
    </source>
</evidence>
<keyword evidence="3" id="KW-1185">Reference proteome</keyword>
<dbReference type="EMBL" id="BMCU01000008">
    <property type="protein sequence ID" value="GGG28937.1"/>
    <property type="molecule type" value="Genomic_DNA"/>
</dbReference>
<name>A0A917LJ58_9NOCA</name>
<reference evidence="2" key="1">
    <citation type="journal article" date="2014" name="Int. J. Syst. Evol. Microbiol.">
        <title>Complete genome sequence of Corynebacterium casei LMG S-19264T (=DSM 44701T), isolated from a smear-ripened cheese.</title>
        <authorList>
            <consortium name="US DOE Joint Genome Institute (JGI-PGF)"/>
            <person name="Walter F."/>
            <person name="Albersmeier A."/>
            <person name="Kalinowski J."/>
            <person name="Ruckert C."/>
        </authorList>
    </citation>
    <scope>NUCLEOTIDE SEQUENCE</scope>
    <source>
        <strain evidence="2">CCM 7905</strain>
    </source>
</reference>
<sequence>MGTFAALYDTCSENNHIRGRQFERICKWYLENDPYYRHTVREVWLWDDWDHRWGSDAGIDLVVEDSVGKAWAVQVKAYSPDHAVTKRDVDKVLSESSRKWFDYRLLIATTDRLHHSRIGLAEAMRKYDLRRVIASIRGCCEHRDSPPRCPTFSTGCLQKNDRPEHCDRVRLR</sequence>
<dbReference type="SUPFAM" id="SSF52980">
    <property type="entry name" value="Restriction endonuclease-like"/>
    <property type="match status" value="1"/>
</dbReference>
<accession>A0A917LJ58</accession>
<evidence type="ECO:0000259" key="1">
    <source>
        <dbReference type="Pfam" id="PF13156"/>
    </source>
</evidence>
<organism evidence="2 3">
    <name type="scientific">Rhodococcoides trifolii</name>
    <dbReference type="NCBI Taxonomy" id="908250"/>
    <lineage>
        <taxon>Bacteria</taxon>
        <taxon>Bacillati</taxon>
        <taxon>Actinomycetota</taxon>
        <taxon>Actinomycetes</taxon>
        <taxon>Mycobacteriales</taxon>
        <taxon>Nocardiaceae</taxon>
        <taxon>Rhodococcoides</taxon>
    </lineage>
</organism>